<dbReference type="SUPFAM" id="SSF47384">
    <property type="entry name" value="Homodimeric domain of signal transducing histidine kinase"/>
    <property type="match status" value="1"/>
</dbReference>
<evidence type="ECO:0000256" key="5">
    <source>
        <dbReference type="ARBA" id="ARBA00022553"/>
    </source>
</evidence>
<dbReference type="Gene3D" id="1.10.287.130">
    <property type="match status" value="1"/>
</dbReference>
<comment type="subcellular location">
    <subcellularLocation>
        <location evidence="2">Cell membrane</location>
        <topology evidence="2">Multi-pass membrane protein</topology>
    </subcellularLocation>
</comment>
<evidence type="ECO:0000256" key="1">
    <source>
        <dbReference type="ARBA" id="ARBA00000085"/>
    </source>
</evidence>
<feature type="modified residue" description="4-aspartylphosphate" evidence="16">
    <location>
        <position position="707"/>
    </location>
</feature>
<keyword evidence="6" id="KW-0808">Transferase</keyword>
<evidence type="ECO:0000259" key="22">
    <source>
        <dbReference type="PROSITE" id="PS50894"/>
    </source>
</evidence>
<dbReference type="Gene3D" id="1.10.8.500">
    <property type="entry name" value="HAMP domain in histidine kinase"/>
    <property type="match status" value="1"/>
</dbReference>
<dbReference type="CDD" id="cd06225">
    <property type="entry name" value="HAMP"/>
    <property type="match status" value="1"/>
</dbReference>
<evidence type="ECO:0000256" key="13">
    <source>
        <dbReference type="ARBA" id="ARBA00023136"/>
    </source>
</evidence>
<dbReference type="CDD" id="cd17546">
    <property type="entry name" value="REC_hyHK_CKI1_RcsC-like"/>
    <property type="match status" value="2"/>
</dbReference>
<feature type="domain" description="Response regulatory" evidence="20">
    <location>
        <begin position="655"/>
        <end position="775"/>
    </location>
</feature>
<evidence type="ECO:0000256" key="16">
    <source>
        <dbReference type="PROSITE-ProRule" id="PRU00169"/>
    </source>
</evidence>
<dbReference type="SUPFAM" id="SSF52172">
    <property type="entry name" value="CheY-like"/>
    <property type="match status" value="2"/>
</dbReference>
<accession>A0A2K8KWZ2</accession>
<dbReference type="PANTHER" id="PTHR45339">
    <property type="entry name" value="HYBRID SIGNAL TRANSDUCTION HISTIDINE KINASE J"/>
    <property type="match status" value="1"/>
</dbReference>
<evidence type="ECO:0000256" key="9">
    <source>
        <dbReference type="ARBA" id="ARBA00022777"/>
    </source>
</evidence>
<dbReference type="InterPro" id="IPR005467">
    <property type="entry name" value="His_kinase_dom"/>
</dbReference>
<feature type="domain" description="Response regulatory" evidence="20">
    <location>
        <begin position="802"/>
        <end position="924"/>
    </location>
</feature>
<dbReference type="PROSITE" id="PS50110">
    <property type="entry name" value="RESPONSE_REGULATORY"/>
    <property type="match status" value="2"/>
</dbReference>
<keyword evidence="14" id="KW-0131">Cell cycle</keyword>
<feature type="coiled-coil region" evidence="17">
    <location>
        <begin position="364"/>
        <end position="391"/>
    </location>
</feature>
<dbReference type="InterPro" id="IPR008207">
    <property type="entry name" value="Sig_transdc_His_kin_Hpt_dom"/>
</dbReference>
<evidence type="ECO:0000256" key="12">
    <source>
        <dbReference type="ARBA" id="ARBA00023012"/>
    </source>
</evidence>
<keyword evidence="8" id="KW-0547">Nucleotide-binding</keyword>
<keyword evidence="24" id="KW-1185">Reference proteome</keyword>
<dbReference type="Gene3D" id="3.30.565.10">
    <property type="entry name" value="Histidine kinase-like ATPase, C-terminal domain"/>
    <property type="match status" value="1"/>
</dbReference>
<dbReference type="Pfam" id="PF00072">
    <property type="entry name" value="Response_reg"/>
    <property type="match status" value="2"/>
</dbReference>
<dbReference type="SUPFAM" id="SSF47226">
    <property type="entry name" value="Histidine-containing phosphotransfer domain, HPT domain"/>
    <property type="match status" value="1"/>
</dbReference>
<name>A0A2K8KWZ2_MARES</name>
<dbReference type="GO" id="GO:0000155">
    <property type="term" value="F:phosphorelay sensor kinase activity"/>
    <property type="evidence" value="ECO:0007669"/>
    <property type="project" value="InterPro"/>
</dbReference>
<evidence type="ECO:0000256" key="8">
    <source>
        <dbReference type="ARBA" id="ARBA00022741"/>
    </source>
</evidence>
<keyword evidence="11 18" id="KW-1133">Transmembrane helix</keyword>
<feature type="domain" description="Histidine kinase" evidence="19">
    <location>
        <begin position="415"/>
        <end position="636"/>
    </location>
</feature>
<evidence type="ECO:0000256" key="4">
    <source>
        <dbReference type="ARBA" id="ARBA00022475"/>
    </source>
</evidence>
<dbReference type="EC" id="2.7.13.3" evidence="3"/>
<feature type="domain" description="HPt" evidence="22">
    <location>
        <begin position="966"/>
        <end position="1059"/>
    </location>
</feature>
<evidence type="ECO:0000256" key="7">
    <source>
        <dbReference type="ARBA" id="ARBA00022692"/>
    </source>
</evidence>
<keyword evidence="9 23" id="KW-0418">Kinase</keyword>
<dbReference type="SMART" id="SM00304">
    <property type="entry name" value="HAMP"/>
    <property type="match status" value="1"/>
</dbReference>
<evidence type="ECO:0000313" key="24">
    <source>
        <dbReference type="Proteomes" id="UP000231701"/>
    </source>
</evidence>
<reference evidence="23 24" key="1">
    <citation type="submission" date="2016-12" db="EMBL/GenBank/DDBJ databases">
        <title>Isolation and genomic insights into novel planktonic Zetaproteobacteria from stratified waters of the Chesapeake Bay.</title>
        <authorList>
            <person name="McAllister S.M."/>
            <person name="Kato S."/>
            <person name="Chan C.S."/>
            <person name="Chiu B.K."/>
            <person name="Field E.K."/>
        </authorList>
    </citation>
    <scope>NUCLEOTIDE SEQUENCE [LARGE SCALE GENOMIC DNA]</scope>
    <source>
        <strain evidence="23 24">CP-5</strain>
    </source>
</reference>
<dbReference type="PROSITE" id="PS50109">
    <property type="entry name" value="HIS_KIN"/>
    <property type="match status" value="1"/>
</dbReference>
<dbReference type="SMART" id="SM00387">
    <property type="entry name" value="HATPase_c"/>
    <property type="match status" value="1"/>
</dbReference>
<dbReference type="SMART" id="SM00388">
    <property type="entry name" value="HisKA"/>
    <property type="match status" value="1"/>
</dbReference>
<evidence type="ECO:0000256" key="18">
    <source>
        <dbReference type="SAM" id="Phobius"/>
    </source>
</evidence>
<dbReference type="InterPro" id="IPR001789">
    <property type="entry name" value="Sig_transdc_resp-reg_receiver"/>
</dbReference>
<dbReference type="KEGG" id="maes:Ga0123461_0997"/>
<dbReference type="Gene3D" id="3.30.450.20">
    <property type="entry name" value="PAS domain"/>
    <property type="match status" value="1"/>
</dbReference>
<dbReference type="Gene3D" id="1.20.120.160">
    <property type="entry name" value="HPT domain"/>
    <property type="match status" value="1"/>
</dbReference>
<dbReference type="CDD" id="cd00082">
    <property type="entry name" value="HisKA"/>
    <property type="match status" value="1"/>
</dbReference>
<dbReference type="InterPro" id="IPR036641">
    <property type="entry name" value="HPT_dom_sf"/>
</dbReference>
<proteinExistence type="predicted"/>
<feature type="transmembrane region" description="Helical" evidence="18">
    <location>
        <begin position="303"/>
        <end position="323"/>
    </location>
</feature>
<dbReference type="InterPro" id="IPR003661">
    <property type="entry name" value="HisK_dim/P_dom"/>
</dbReference>
<feature type="domain" description="HAMP" evidence="21">
    <location>
        <begin position="324"/>
        <end position="376"/>
    </location>
</feature>
<evidence type="ECO:0000256" key="14">
    <source>
        <dbReference type="ARBA" id="ARBA00023306"/>
    </source>
</evidence>
<sequence length="1151" mass="127514">MKLKWRLAIVFLFIAIIPMTFIANLSYSNTREAMMTSIISDLETIADLKIFNIERFISERMGNVHVAMLNTSVRQFLEHDCSEQNCEHVDLKELSRQLESLTRAYGFHDVMLLDRAERIQFIANKEHHNLETLGATVPDYFDGKFTPELERVSISPTFQYPGGNRPFGRLIYAPIRNHAGERVGNILFEVDMSTLFNLIQNAAGLGVSGETLIARKDGDDILFLNPLRHDPDAAMKRYVPVGSNLALPIQKALQGKSGSGLSIDYRNREVIAAWRPLPNSNWGVVAKIDREEAFAPIEHIRKLILLIGSIAALIVILIAWTMARSIASPIQSLQEGMNEVAKGNFDTSVATDAKDEIGQLSRTFDAMTNRLKETMASRDELNDEIETRKRAETGLIAAQQEAERANTAKSEFLARMSHEIRTPMNAIIGLSHLALKTDLTTKQEDYLKKVQAAGKSLLHLINDILDFSKIEAGKLELSSETFDIDEVLNSVANITSIKAAEKKLELVFHVKSEVPIRLVGDAVRLEEILLNLIGNALKFTDKGEVIVTVDKAAEDGETITLDFSVSDSGIGIPEDGMQALFEPFDQAHGDISRNLGGTGLGLTICRRLINLMGGEIEVESSVGKGTTFHFSATFGSTHNGSHSKPVPQDNLKGMRVLAIDDNKAARSMLKETLTSFTFKPRLASSGKQGIKLAGEAEQEPYGLIFIDMEMPGINGLETCREIRRLEAYRDVPVVLLALPYSGEETYDKVKEINNCNIISKPFNPSTLFDAIMDLYGYRRHVTAHESLKELPKKKLRLLSGSSLLLVEDNEINQQVATEMLEQLDCTVDIANDGIEAVEKLRIHPYALVLMDIQMPRMDGLEATRRIRKLAEDSSYHHLAETPIIAMTAHALVGDRDKSIQAGMNDHITKPLDPQELARTLVQWLQAEDTTMDTQAPEIQDNSRPETLLPPIDGFDVGTAVERLGGNSKLYRKLLNTFSNSNRNAASRMRHAVGHKDFAEAARLAHSIKGVASNLGGNELAGITGEIEKAATRGKGSALERLIEPFEQQLTRALASITASTETGQDDLHIESSEISMVELAQLIRELEVALESDLGVAAAKLELLRPLVYKSDTKVLFEQLENAMDAFDTDNARASLQMIREHFGLPLEKEV</sequence>
<dbReference type="GO" id="GO:0005886">
    <property type="term" value="C:plasma membrane"/>
    <property type="evidence" value="ECO:0007669"/>
    <property type="project" value="UniProtKB-SubCell"/>
</dbReference>
<dbReference type="PANTHER" id="PTHR45339:SF1">
    <property type="entry name" value="HYBRID SIGNAL TRANSDUCTION HISTIDINE KINASE J"/>
    <property type="match status" value="1"/>
</dbReference>
<dbReference type="PROSITE" id="PS50885">
    <property type="entry name" value="HAMP"/>
    <property type="match status" value="1"/>
</dbReference>
<dbReference type="SUPFAM" id="SSF55874">
    <property type="entry name" value="ATPase domain of HSP90 chaperone/DNA topoisomerase II/histidine kinase"/>
    <property type="match status" value="1"/>
</dbReference>
<feature type="modified residue" description="Phosphohistidine" evidence="15">
    <location>
        <position position="1005"/>
    </location>
</feature>
<dbReference type="SMART" id="SM00448">
    <property type="entry name" value="REC"/>
    <property type="match status" value="2"/>
</dbReference>
<keyword evidence="5 16" id="KW-0597">Phosphoprotein</keyword>
<keyword evidence="12" id="KW-0902">Two-component regulatory system</keyword>
<dbReference type="CDD" id="cd18774">
    <property type="entry name" value="PDC2_HK_sensor"/>
    <property type="match status" value="1"/>
</dbReference>
<dbReference type="Gene3D" id="3.40.50.2300">
    <property type="match status" value="2"/>
</dbReference>
<dbReference type="EMBL" id="CP018799">
    <property type="protein sequence ID" value="ATX79417.1"/>
    <property type="molecule type" value="Genomic_DNA"/>
</dbReference>
<dbReference type="InterPro" id="IPR004358">
    <property type="entry name" value="Sig_transdc_His_kin-like_C"/>
</dbReference>
<dbReference type="InterPro" id="IPR036097">
    <property type="entry name" value="HisK_dim/P_sf"/>
</dbReference>
<evidence type="ECO:0000256" key="2">
    <source>
        <dbReference type="ARBA" id="ARBA00004651"/>
    </source>
</evidence>
<dbReference type="Pfam" id="PF02518">
    <property type="entry name" value="HATPase_c"/>
    <property type="match status" value="1"/>
</dbReference>
<gene>
    <name evidence="23" type="ORF">Ga0123461_0997</name>
</gene>
<keyword evidence="7 18" id="KW-0812">Transmembrane</keyword>
<evidence type="ECO:0000256" key="17">
    <source>
        <dbReference type="SAM" id="Coils"/>
    </source>
</evidence>
<keyword evidence="13 18" id="KW-0472">Membrane</keyword>
<dbReference type="PRINTS" id="PR00344">
    <property type="entry name" value="BCTRLSENSOR"/>
</dbReference>
<dbReference type="FunFam" id="3.30.565.10:FF:000010">
    <property type="entry name" value="Sensor histidine kinase RcsC"/>
    <property type="match status" value="1"/>
</dbReference>
<evidence type="ECO:0000256" key="6">
    <source>
        <dbReference type="ARBA" id="ARBA00022679"/>
    </source>
</evidence>
<dbReference type="InterPro" id="IPR011006">
    <property type="entry name" value="CheY-like_superfamily"/>
</dbReference>
<dbReference type="Pfam" id="PF00672">
    <property type="entry name" value="HAMP"/>
    <property type="match status" value="1"/>
</dbReference>
<dbReference type="SUPFAM" id="SSF158472">
    <property type="entry name" value="HAMP domain-like"/>
    <property type="match status" value="1"/>
</dbReference>
<organism evidence="23 24">
    <name type="scientific">Mariprofundus aestuarium</name>
    <dbReference type="NCBI Taxonomy" id="1921086"/>
    <lineage>
        <taxon>Bacteria</taxon>
        <taxon>Pseudomonadati</taxon>
        <taxon>Pseudomonadota</taxon>
        <taxon>Candidatius Mariprofundia</taxon>
        <taxon>Mariprofundales</taxon>
        <taxon>Mariprofundaceae</taxon>
        <taxon>Mariprofundus</taxon>
    </lineage>
</organism>
<keyword evidence="10" id="KW-0067">ATP-binding</keyword>
<evidence type="ECO:0000259" key="21">
    <source>
        <dbReference type="PROSITE" id="PS50885"/>
    </source>
</evidence>
<evidence type="ECO:0000256" key="15">
    <source>
        <dbReference type="PROSITE-ProRule" id="PRU00110"/>
    </source>
</evidence>
<evidence type="ECO:0000259" key="20">
    <source>
        <dbReference type="PROSITE" id="PS50110"/>
    </source>
</evidence>
<dbReference type="OrthoDB" id="5298331at2"/>
<keyword evidence="17" id="KW-0175">Coiled coil</keyword>
<dbReference type="AlphaFoldDB" id="A0A2K8KWZ2"/>
<evidence type="ECO:0000256" key="3">
    <source>
        <dbReference type="ARBA" id="ARBA00012438"/>
    </source>
</evidence>
<dbReference type="Pfam" id="PF00512">
    <property type="entry name" value="HisKA"/>
    <property type="match status" value="1"/>
</dbReference>
<evidence type="ECO:0000259" key="19">
    <source>
        <dbReference type="PROSITE" id="PS50109"/>
    </source>
</evidence>
<evidence type="ECO:0000313" key="23">
    <source>
        <dbReference type="EMBL" id="ATX79417.1"/>
    </source>
</evidence>
<dbReference type="GO" id="GO:0005524">
    <property type="term" value="F:ATP binding"/>
    <property type="evidence" value="ECO:0007669"/>
    <property type="project" value="UniProtKB-KW"/>
</dbReference>
<dbReference type="InterPro" id="IPR003660">
    <property type="entry name" value="HAMP_dom"/>
</dbReference>
<comment type="catalytic activity">
    <reaction evidence="1">
        <text>ATP + protein L-histidine = ADP + protein N-phospho-L-histidine.</text>
        <dbReference type="EC" id="2.7.13.3"/>
    </reaction>
</comment>
<dbReference type="RefSeq" id="WP_100277313.1">
    <property type="nucleotide sequence ID" value="NZ_CP018799.1"/>
</dbReference>
<feature type="transmembrane region" description="Helical" evidence="18">
    <location>
        <begin position="6"/>
        <end position="27"/>
    </location>
</feature>
<dbReference type="InterPro" id="IPR003594">
    <property type="entry name" value="HATPase_dom"/>
</dbReference>
<protein>
    <recommendedName>
        <fullName evidence="3">histidine kinase</fullName>
        <ecNumber evidence="3">2.7.13.3</ecNumber>
    </recommendedName>
</protein>
<dbReference type="Pfam" id="PF01627">
    <property type="entry name" value="Hpt"/>
    <property type="match status" value="1"/>
</dbReference>
<evidence type="ECO:0000256" key="11">
    <source>
        <dbReference type="ARBA" id="ARBA00022989"/>
    </source>
</evidence>
<dbReference type="CDD" id="cd16922">
    <property type="entry name" value="HATPase_EvgS-ArcB-TorS-like"/>
    <property type="match status" value="1"/>
</dbReference>
<evidence type="ECO:0000256" key="10">
    <source>
        <dbReference type="ARBA" id="ARBA00022840"/>
    </source>
</evidence>
<dbReference type="PROSITE" id="PS50894">
    <property type="entry name" value="HPT"/>
    <property type="match status" value="1"/>
</dbReference>
<dbReference type="Proteomes" id="UP000231701">
    <property type="component" value="Chromosome"/>
</dbReference>
<dbReference type="InterPro" id="IPR036890">
    <property type="entry name" value="HATPase_C_sf"/>
</dbReference>
<feature type="modified residue" description="4-aspartylphosphate" evidence="16">
    <location>
        <position position="851"/>
    </location>
</feature>
<dbReference type="FunFam" id="1.10.287.130:FF:000038">
    <property type="entry name" value="Sensory transduction histidine kinase"/>
    <property type="match status" value="1"/>
</dbReference>
<keyword evidence="4" id="KW-1003">Cell membrane</keyword>